<dbReference type="PROSITE" id="PS51118">
    <property type="entry name" value="HTH_HXLR"/>
    <property type="match status" value="1"/>
</dbReference>
<evidence type="ECO:0000313" key="5">
    <source>
        <dbReference type="EMBL" id="MBB4939546.1"/>
    </source>
</evidence>
<dbReference type="Pfam" id="PF02036">
    <property type="entry name" value="SCP2"/>
    <property type="match status" value="1"/>
</dbReference>
<dbReference type="InterPro" id="IPR036388">
    <property type="entry name" value="WH-like_DNA-bd_sf"/>
</dbReference>
<evidence type="ECO:0000313" key="6">
    <source>
        <dbReference type="Proteomes" id="UP000534286"/>
    </source>
</evidence>
<keyword evidence="1" id="KW-0805">Transcription regulation</keyword>
<feature type="domain" description="HTH hxlR-type" evidence="4">
    <location>
        <begin position="11"/>
        <end position="109"/>
    </location>
</feature>
<keyword evidence="2 5" id="KW-0238">DNA-binding</keyword>
<dbReference type="SUPFAM" id="SSF55718">
    <property type="entry name" value="SCP-like"/>
    <property type="match status" value="1"/>
</dbReference>
<evidence type="ECO:0000256" key="3">
    <source>
        <dbReference type="ARBA" id="ARBA00023163"/>
    </source>
</evidence>
<dbReference type="InterPro" id="IPR036390">
    <property type="entry name" value="WH_DNA-bd_sf"/>
</dbReference>
<protein>
    <submittedName>
        <fullName evidence="5">DNA-binding HxlR family transcriptional regulator</fullName>
    </submittedName>
</protein>
<accession>A0A7W7RWK4</accession>
<dbReference type="RefSeq" id="WP_184755505.1">
    <property type="nucleotide sequence ID" value="NZ_BAABEK010000007.1"/>
</dbReference>
<dbReference type="Proteomes" id="UP000534286">
    <property type="component" value="Unassembled WGS sequence"/>
</dbReference>
<dbReference type="PANTHER" id="PTHR33204:SF18">
    <property type="entry name" value="TRANSCRIPTIONAL REGULATORY PROTEIN"/>
    <property type="match status" value="1"/>
</dbReference>
<dbReference type="CDD" id="cd00090">
    <property type="entry name" value="HTH_ARSR"/>
    <property type="match status" value="1"/>
</dbReference>
<dbReference type="InterPro" id="IPR036527">
    <property type="entry name" value="SCP2_sterol-bd_dom_sf"/>
</dbReference>
<dbReference type="Gene3D" id="1.10.10.10">
    <property type="entry name" value="Winged helix-like DNA-binding domain superfamily/Winged helix DNA-binding domain"/>
    <property type="match status" value="1"/>
</dbReference>
<dbReference type="InterPro" id="IPR002577">
    <property type="entry name" value="HTH_HxlR"/>
</dbReference>
<gene>
    <name evidence="5" type="ORF">FHR32_003851</name>
</gene>
<sequence length="222" mass="24267">MTGRRSYDDPCGVARGLDVLGERWALLVVRELLFGPKRFTQLRDGLHGASQNVLSQRLRELQEAGVVRRRKLGPPTGTWAYELTERGRDLEPVLLQLGRWGSRVPMTSESELGVDALVLALKTTFDPDAAGGLRARYELRLGADRFDARVADGRLDLVRGAADRPDAAIEADAATLRSVVFGGRHLDDALGSGDLRIEGDRRAATRFVGLFPRPMPVPAGAE</sequence>
<evidence type="ECO:0000256" key="2">
    <source>
        <dbReference type="ARBA" id="ARBA00023125"/>
    </source>
</evidence>
<dbReference type="GO" id="GO:0003677">
    <property type="term" value="F:DNA binding"/>
    <property type="evidence" value="ECO:0007669"/>
    <property type="project" value="UniProtKB-KW"/>
</dbReference>
<evidence type="ECO:0000256" key="1">
    <source>
        <dbReference type="ARBA" id="ARBA00023015"/>
    </source>
</evidence>
<organism evidence="5 6">
    <name type="scientific">Streptosporangium album</name>
    <dbReference type="NCBI Taxonomy" id="47479"/>
    <lineage>
        <taxon>Bacteria</taxon>
        <taxon>Bacillati</taxon>
        <taxon>Actinomycetota</taxon>
        <taxon>Actinomycetes</taxon>
        <taxon>Streptosporangiales</taxon>
        <taxon>Streptosporangiaceae</taxon>
        <taxon>Streptosporangium</taxon>
    </lineage>
</organism>
<dbReference type="SUPFAM" id="SSF46785">
    <property type="entry name" value="Winged helix' DNA-binding domain"/>
    <property type="match status" value="1"/>
</dbReference>
<dbReference type="Pfam" id="PF01638">
    <property type="entry name" value="HxlR"/>
    <property type="match status" value="1"/>
</dbReference>
<dbReference type="InterPro" id="IPR011991">
    <property type="entry name" value="ArsR-like_HTH"/>
</dbReference>
<comment type="caution">
    <text evidence="5">The sequence shown here is derived from an EMBL/GenBank/DDBJ whole genome shotgun (WGS) entry which is preliminary data.</text>
</comment>
<dbReference type="InterPro" id="IPR003033">
    <property type="entry name" value="SCP2_sterol-bd_dom"/>
</dbReference>
<keyword evidence="6" id="KW-1185">Reference proteome</keyword>
<reference evidence="5 6" key="1">
    <citation type="submission" date="2020-08" db="EMBL/GenBank/DDBJ databases">
        <title>Sequencing the genomes of 1000 actinobacteria strains.</title>
        <authorList>
            <person name="Klenk H.-P."/>
        </authorList>
    </citation>
    <scope>NUCLEOTIDE SEQUENCE [LARGE SCALE GENOMIC DNA]</scope>
    <source>
        <strain evidence="5 6">DSM 43023</strain>
    </source>
</reference>
<keyword evidence="3" id="KW-0804">Transcription</keyword>
<dbReference type="Gene3D" id="3.30.1050.10">
    <property type="entry name" value="SCP2 sterol-binding domain"/>
    <property type="match status" value="1"/>
</dbReference>
<dbReference type="EMBL" id="JACHJU010000001">
    <property type="protein sequence ID" value="MBB4939546.1"/>
    <property type="molecule type" value="Genomic_DNA"/>
</dbReference>
<dbReference type="PANTHER" id="PTHR33204">
    <property type="entry name" value="TRANSCRIPTIONAL REGULATOR, MARR FAMILY"/>
    <property type="match status" value="1"/>
</dbReference>
<proteinExistence type="predicted"/>
<evidence type="ECO:0000259" key="4">
    <source>
        <dbReference type="PROSITE" id="PS51118"/>
    </source>
</evidence>
<name>A0A7W7RWK4_9ACTN</name>
<dbReference type="AlphaFoldDB" id="A0A7W7RWK4"/>